<dbReference type="SUPFAM" id="SSF51679">
    <property type="entry name" value="Bacterial luciferase-like"/>
    <property type="match status" value="1"/>
</dbReference>
<accession>A0ABV9RWR4</accession>
<dbReference type="EMBL" id="JBHSIM010000069">
    <property type="protein sequence ID" value="MFC4836675.1"/>
    <property type="molecule type" value="Genomic_DNA"/>
</dbReference>
<organism evidence="4 5">
    <name type="scientific">Actinomycetospora chibensis</name>
    <dbReference type="NCBI Taxonomy" id="663606"/>
    <lineage>
        <taxon>Bacteria</taxon>
        <taxon>Bacillati</taxon>
        <taxon>Actinomycetota</taxon>
        <taxon>Actinomycetes</taxon>
        <taxon>Pseudonocardiales</taxon>
        <taxon>Pseudonocardiaceae</taxon>
        <taxon>Actinomycetospora</taxon>
    </lineage>
</organism>
<dbReference type="InterPro" id="IPR011251">
    <property type="entry name" value="Luciferase-like_dom"/>
</dbReference>
<evidence type="ECO:0000256" key="1">
    <source>
        <dbReference type="ARBA" id="ARBA00023002"/>
    </source>
</evidence>
<proteinExistence type="predicted"/>
<dbReference type="Proteomes" id="UP001595909">
    <property type="component" value="Unassembled WGS sequence"/>
</dbReference>
<dbReference type="Gene3D" id="3.20.20.30">
    <property type="entry name" value="Luciferase-like domain"/>
    <property type="match status" value="1"/>
</dbReference>
<comment type="caution">
    <text evidence="4">The sequence shown here is derived from an EMBL/GenBank/DDBJ whole genome shotgun (WGS) entry which is preliminary data.</text>
</comment>
<evidence type="ECO:0000313" key="4">
    <source>
        <dbReference type="EMBL" id="MFC4836675.1"/>
    </source>
</evidence>
<dbReference type="Pfam" id="PF00296">
    <property type="entry name" value="Bac_luciferase"/>
    <property type="match status" value="1"/>
</dbReference>
<reference evidence="5" key="1">
    <citation type="journal article" date="2019" name="Int. J. Syst. Evol. Microbiol.">
        <title>The Global Catalogue of Microorganisms (GCM) 10K type strain sequencing project: providing services to taxonomists for standard genome sequencing and annotation.</title>
        <authorList>
            <consortium name="The Broad Institute Genomics Platform"/>
            <consortium name="The Broad Institute Genome Sequencing Center for Infectious Disease"/>
            <person name="Wu L."/>
            <person name="Ma J."/>
        </authorList>
    </citation>
    <scope>NUCLEOTIDE SEQUENCE [LARGE SCALE GENOMIC DNA]</scope>
    <source>
        <strain evidence="5">CCUG 50347</strain>
    </source>
</reference>
<dbReference type="InterPro" id="IPR050766">
    <property type="entry name" value="Bact_Lucif_Oxidored"/>
</dbReference>
<dbReference type="PANTHER" id="PTHR30137">
    <property type="entry name" value="LUCIFERASE-LIKE MONOOXYGENASE"/>
    <property type="match status" value="1"/>
</dbReference>
<sequence>MRLGLFLVSPQWPGRSHGEALAETVRLAQLADGLGLDDVWLAEHHFVSYGVCPSAVTLAGHLLGTTTRVDVGTAVSVLPVTHPVALAEQAAMLDQLAPGRFTLGIGRGGPWRELVVQGGGVERFACGFAEELDALLGAWRAPTVAGPGPTVPFPRVAVVPRPATPGGPPVRVAATSEATVDVAADRGLPLLLGMHADDAERAAMVRRWTTRAGCAGDHVAVGIAHVADTRADAVREVREALPTWLGPGLAGHVRADGAPRTLRDPVAYTDLLCRLHPVGSVDDVAERLAETAAATGVERLALMVQTTGDPARTTATVEALAHVRGLLSCHSEDHAPGRR</sequence>
<keyword evidence="5" id="KW-1185">Reference proteome</keyword>
<name>A0ABV9RWR4_9PSEU</name>
<dbReference type="InterPro" id="IPR036661">
    <property type="entry name" value="Luciferase-like_sf"/>
</dbReference>
<gene>
    <name evidence="4" type="ORF">ACFPEL_30030</name>
</gene>
<keyword evidence="1" id="KW-0560">Oxidoreductase</keyword>
<evidence type="ECO:0000256" key="2">
    <source>
        <dbReference type="ARBA" id="ARBA00023033"/>
    </source>
</evidence>
<dbReference type="PANTHER" id="PTHR30137:SF8">
    <property type="entry name" value="BLR5498 PROTEIN"/>
    <property type="match status" value="1"/>
</dbReference>
<protein>
    <submittedName>
        <fullName evidence="4">LLM class flavin-dependent oxidoreductase</fullName>
    </submittedName>
</protein>
<dbReference type="RefSeq" id="WP_274191830.1">
    <property type="nucleotide sequence ID" value="NZ_BAABHN010000069.1"/>
</dbReference>
<evidence type="ECO:0000259" key="3">
    <source>
        <dbReference type="Pfam" id="PF00296"/>
    </source>
</evidence>
<evidence type="ECO:0000313" key="5">
    <source>
        <dbReference type="Proteomes" id="UP001595909"/>
    </source>
</evidence>
<feature type="domain" description="Luciferase-like" evidence="3">
    <location>
        <begin position="1"/>
        <end position="298"/>
    </location>
</feature>
<keyword evidence="2" id="KW-0503">Monooxygenase</keyword>